<name>G3BFN3_CANTC</name>
<dbReference type="OrthoDB" id="2153661at2759"/>
<comment type="similarity">
    <text evidence="4">Belongs to the phosphatidylethanolamine-binding protein family. Mitochondrion-specific ribosomal protein mL38 subfamily.</text>
</comment>
<dbReference type="CDD" id="cd00866">
    <property type="entry name" value="PEBP_euk"/>
    <property type="match status" value="1"/>
</dbReference>
<dbReference type="STRING" id="590646.G3BFN3"/>
<protein>
    <recommendedName>
        <fullName evidence="5">Large ribosomal subunit protein mL38</fullName>
    </recommendedName>
</protein>
<dbReference type="Gene3D" id="3.90.280.10">
    <property type="entry name" value="PEBP-like"/>
    <property type="match status" value="1"/>
</dbReference>
<proteinExistence type="inferred from homology"/>
<dbReference type="FunFam" id="3.90.280.10:FF:000004">
    <property type="entry name" value="Mitochondrial large ribosomal subunit YmL35"/>
    <property type="match status" value="1"/>
</dbReference>
<dbReference type="Proteomes" id="UP000000707">
    <property type="component" value="Unassembled WGS sequence"/>
</dbReference>
<dbReference type="InterPro" id="IPR035810">
    <property type="entry name" value="PEBP_euk"/>
</dbReference>
<comment type="subcellular location">
    <subcellularLocation>
        <location evidence="1">Mitochondrion</location>
    </subcellularLocation>
</comment>
<organism evidence="7">
    <name type="scientific">Candida tenuis (strain ATCC 10573 / BCRC 21748 / CBS 615 / JCM 9827 / NBRC 10315 / NRRL Y-1498 / VKM Y-70)</name>
    <name type="common">Yeast</name>
    <name type="synonym">Yamadazyma tenuis</name>
    <dbReference type="NCBI Taxonomy" id="590646"/>
    <lineage>
        <taxon>Eukaryota</taxon>
        <taxon>Fungi</taxon>
        <taxon>Dikarya</taxon>
        <taxon>Ascomycota</taxon>
        <taxon>Saccharomycotina</taxon>
        <taxon>Pichiomycetes</taxon>
        <taxon>Debaryomycetaceae</taxon>
        <taxon>Yamadazyma</taxon>
    </lineage>
</organism>
<dbReference type="PANTHER" id="PTHR11362:SF82">
    <property type="entry name" value="PHOSPHATIDYLETHANOLAMINE-BINDING PROTEIN 4"/>
    <property type="match status" value="1"/>
</dbReference>
<dbReference type="AlphaFoldDB" id="G3BFN3"/>
<sequence length="350" mass="39965">MIRTFTRFLTQDLRAGKGVWTDFTSRAESLKAQSPHQLAPTPPNKKVYHSPPLINETFQQAYELLQQESANIYKTAQSESDPAVKDKLLAMAEAKNPEVLYNMHRYPQSLDLSQPVYRNFARKQWEGHDLLVLMQRLEQLKVIPDTMPTLVPKVDVKIKFPHNTTSEFSGWITPGEILPAFAVSQPPVIQVQHFDHGDVHAVRKYTVLVVNPDEPDLTTNSFRTTLNYGVANIGLSLEDNTLDVGKYLAEQLSVFREYEPLVPEVNSGNYQRACLWLFAQKDNADISVDTNAFNSQNFDIRQFSESYGLEAVGAHVWRQVFDRSVNRVREQYGLPSGRVFHRVRKAHPLI</sequence>
<keyword evidence="7" id="KW-1185">Reference proteome</keyword>
<dbReference type="SUPFAM" id="SSF49777">
    <property type="entry name" value="PEBP-like"/>
    <property type="match status" value="1"/>
</dbReference>
<reference evidence="6 7" key="1">
    <citation type="journal article" date="2011" name="Proc. Natl. Acad. Sci. U.S.A.">
        <title>Comparative genomics of xylose-fermenting fungi for enhanced biofuel production.</title>
        <authorList>
            <person name="Wohlbach D.J."/>
            <person name="Kuo A."/>
            <person name="Sato T.K."/>
            <person name="Potts K.M."/>
            <person name="Salamov A.A."/>
            <person name="LaButti K.M."/>
            <person name="Sun H."/>
            <person name="Clum A."/>
            <person name="Pangilinan J.L."/>
            <person name="Lindquist E.A."/>
            <person name="Lucas S."/>
            <person name="Lapidus A."/>
            <person name="Jin M."/>
            <person name="Gunawan C."/>
            <person name="Balan V."/>
            <person name="Dale B.E."/>
            <person name="Jeffries T.W."/>
            <person name="Zinkel R."/>
            <person name="Barry K.W."/>
            <person name="Grigoriev I.V."/>
            <person name="Gasch A.P."/>
        </authorList>
    </citation>
    <scope>NUCLEOTIDE SEQUENCE [LARGE SCALE GENOMIC DNA]</scope>
    <source>
        <strain evidence="7">ATCC 10573 / BCRC 21748 / CBS 615 / JCM 9827 / NBRC 10315 / NRRL Y-1498 / VKM Y-70</strain>
    </source>
</reference>
<evidence type="ECO:0000256" key="2">
    <source>
        <dbReference type="ARBA" id="ARBA00023128"/>
    </source>
</evidence>
<evidence type="ECO:0000313" key="6">
    <source>
        <dbReference type="EMBL" id="EGV61004.1"/>
    </source>
</evidence>
<gene>
    <name evidence="6" type="ORF">CANTEDRAFT_116087</name>
</gene>
<dbReference type="InterPro" id="IPR036610">
    <property type="entry name" value="PEBP-like_sf"/>
</dbReference>
<evidence type="ECO:0000256" key="3">
    <source>
        <dbReference type="ARBA" id="ARBA00037226"/>
    </source>
</evidence>
<evidence type="ECO:0000256" key="1">
    <source>
        <dbReference type="ARBA" id="ARBA00004173"/>
    </source>
</evidence>
<keyword evidence="2" id="KW-0496">Mitochondrion</keyword>
<dbReference type="KEGG" id="cten:18248160"/>
<evidence type="ECO:0000256" key="4">
    <source>
        <dbReference type="ARBA" id="ARBA00038016"/>
    </source>
</evidence>
<evidence type="ECO:0000313" key="7">
    <source>
        <dbReference type="Proteomes" id="UP000000707"/>
    </source>
</evidence>
<dbReference type="Gene3D" id="1.20.58.1180">
    <property type="match status" value="1"/>
</dbReference>
<dbReference type="eggNOG" id="KOG3346">
    <property type="taxonomic scope" value="Eukaryota"/>
</dbReference>
<comment type="function">
    <text evidence="3">Component of the mitochondrial ribosome (mitoribosome), a dedicated translation machinery responsible for the synthesis of mitochondrial genome-encoded proteins, including at least some of the essential transmembrane subunits of the mitochondrial respiratory chain. The mitoribosomes are attached to the mitochondrial inner membrane and translation products are cotranslationally integrated into the membrane.</text>
</comment>
<dbReference type="GeneID" id="18248160"/>
<dbReference type="PANTHER" id="PTHR11362">
    <property type="entry name" value="PHOSPHATIDYLETHANOLAMINE-BINDING PROTEIN"/>
    <property type="match status" value="1"/>
</dbReference>
<dbReference type="EMBL" id="GL996528">
    <property type="protein sequence ID" value="EGV61004.1"/>
    <property type="molecule type" value="Genomic_DNA"/>
</dbReference>
<evidence type="ECO:0000256" key="5">
    <source>
        <dbReference type="ARBA" id="ARBA00039444"/>
    </source>
</evidence>
<dbReference type="GO" id="GO:0005739">
    <property type="term" value="C:mitochondrion"/>
    <property type="evidence" value="ECO:0007669"/>
    <property type="project" value="UniProtKB-SubCell"/>
</dbReference>
<accession>G3BFN3</accession>